<name>A0A1H2ESN9_9GAMM</name>
<reference evidence="3" key="1">
    <citation type="submission" date="2016-10" db="EMBL/GenBank/DDBJ databases">
        <authorList>
            <person name="Varghese N."/>
            <person name="Submissions S."/>
        </authorList>
    </citation>
    <scope>NUCLEOTIDE SEQUENCE [LARGE SCALE GENOMIC DNA]</scope>
    <source>
        <strain evidence="3">CECT 8338</strain>
    </source>
</reference>
<accession>A0A1H2ESN9</accession>
<dbReference type="RefSeq" id="WP_092384737.1">
    <property type="nucleotide sequence ID" value="NZ_LT629787.1"/>
</dbReference>
<protein>
    <submittedName>
        <fullName evidence="2">Uncharacterized protein</fullName>
    </submittedName>
</protein>
<keyword evidence="1" id="KW-1133">Transmembrane helix</keyword>
<dbReference type="AlphaFoldDB" id="A0A1H2ESN9"/>
<gene>
    <name evidence="2" type="ORF">SAMN05216210_1003</name>
</gene>
<evidence type="ECO:0000313" key="3">
    <source>
        <dbReference type="Proteomes" id="UP000243924"/>
    </source>
</evidence>
<feature type="transmembrane region" description="Helical" evidence="1">
    <location>
        <begin position="7"/>
        <end position="26"/>
    </location>
</feature>
<evidence type="ECO:0000256" key="1">
    <source>
        <dbReference type="SAM" id="Phobius"/>
    </source>
</evidence>
<dbReference type="EMBL" id="LT629787">
    <property type="protein sequence ID" value="SDT98084.1"/>
    <property type="molecule type" value="Genomic_DNA"/>
</dbReference>
<proteinExistence type="predicted"/>
<sequence length="119" mass="13845">MFNEAEYQLIWSVYLVAALLGWLVWWQMTRWISWWFVREPLWVMMAVVLFTPVRADPEQAWMAPGSIILALDTLLDTGENQARVLGEMSLVLALALVAWGGFVCVRTGWRMWRQQQAEA</sequence>
<dbReference type="OrthoDB" id="6121502at2"/>
<evidence type="ECO:0000313" key="2">
    <source>
        <dbReference type="EMBL" id="SDT98084.1"/>
    </source>
</evidence>
<organism evidence="2 3">
    <name type="scientific">Halopseudomonas salegens</name>
    <dbReference type="NCBI Taxonomy" id="1434072"/>
    <lineage>
        <taxon>Bacteria</taxon>
        <taxon>Pseudomonadati</taxon>
        <taxon>Pseudomonadota</taxon>
        <taxon>Gammaproteobacteria</taxon>
        <taxon>Pseudomonadales</taxon>
        <taxon>Pseudomonadaceae</taxon>
        <taxon>Halopseudomonas</taxon>
    </lineage>
</organism>
<keyword evidence="1" id="KW-0472">Membrane</keyword>
<keyword evidence="1" id="KW-0812">Transmembrane</keyword>
<keyword evidence="3" id="KW-1185">Reference proteome</keyword>
<feature type="transmembrane region" description="Helical" evidence="1">
    <location>
        <begin position="84"/>
        <end position="105"/>
    </location>
</feature>
<dbReference type="Proteomes" id="UP000243924">
    <property type="component" value="Chromosome I"/>
</dbReference>